<keyword evidence="2 6" id="KW-0805">Transcription regulation</keyword>
<dbReference type="Pfam" id="PF08281">
    <property type="entry name" value="Sigma70_r4_2"/>
    <property type="match status" value="1"/>
</dbReference>
<evidence type="ECO:0000256" key="6">
    <source>
        <dbReference type="RuleBase" id="RU000716"/>
    </source>
</evidence>
<dbReference type="Gene3D" id="1.10.1740.10">
    <property type="match status" value="1"/>
</dbReference>
<dbReference type="InterPro" id="IPR013249">
    <property type="entry name" value="RNA_pol_sigma70_r4_t2"/>
</dbReference>
<dbReference type="NCBIfam" id="TIGR02937">
    <property type="entry name" value="sigma70-ECF"/>
    <property type="match status" value="1"/>
</dbReference>
<evidence type="ECO:0000256" key="2">
    <source>
        <dbReference type="ARBA" id="ARBA00023015"/>
    </source>
</evidence>
<dbReference type="SUPFAM" id="SSF88946">
    <property type="entry name" value="Sigma2 domain of RNA polymerase sigma factors"/>
    <property type="match status" value="1"/>
</dbReference>
<dbReference type="Proteomes" id="UP000503222">
    <property type="component" value="Chromosome"/>
</dbReference>
<dbReference type="SUPFAM" id="SSF88659">
    <property type="entry name" value="Sigma3 and sigma4 domains of RNA polymerase sigma factors"/>
    <property type="match status" value="1"/>
</dbReference>
<dbReference type="PROSITE" id="PS01063">
    <property type="entry name" value="SIGMA70_ECF"/>
    <property type="match status" value="1"/>
</dbReference>
<keyword evidence="5 6" id="KW-0804">Transcription</keyword>
<name>A0A6G7YRI7_9SPHN</name>
<feature type="domain" description="RNA polymerase sigma-70 region 2" evidence="7">
    <location>
        <begin position="31"/>
        <end position="92"/>
    </location>
</feature>
<dbReference type="InterPro" id="IPR013325">
    <property type="entry name" value="RNA_pol_sigma_r2"/>
</dbReference>
<evidence type="ECO:0000256" key="3">
    <source>
        <dbReference type="ARBA" id="ARBA00023082"/>
    </source>
</evidence>
<dbReference type="InterPro" id="IPR014284">
    <property type="entry name" value="RNA_pol_sigma-70_dom"/>
</dbReference>
<evidence type="ECO:0000259" key="8">
    <source>
        <dbReference type="Pfam" id="PF08281"/>
    </source>
</evidence>
<proteinExistence type="inferred from homology"/>
<dbReference type="Gene3D" id="1.10.10.10">
    <property type="entry name" value="Winged helix-like DNA-binding domain superfamily/Winged helix DNA-binding domain"/>
    <property type="match status" value="1"/>
</dbReference>
<dbReference type="GO" id="GO:0006352">
    <property type="term" value="P:DNA-templated transcription initiation"/>
    <property type="evidence" value="ECO:0007669"/>
    <property type="project" value="InterPro"/>
</dbReference>
<keyword evidence="4 6" id="KW-0238">DNA-binding</keyword>
<dbReference type="InterPro" id="IPR039425">
    <property type="entry name" value="RNA_pol_sigma-70-like"/>
</dbReference>
<dbReference type="EMBL" id="CP049869">
    <property type="protein sequence ID" value="QIK79353.1"/>
    <property type="molecule type" value="Genomic_DNA"/>
</dbReference>
<dbReference type="AlphaFoldDB" id="A0A6G7YRI7"/>
<evidence type="ECO:0000313" key="10">
    <source>
        <dbReference type="Proteomes" id="UP000503222"/>
    </source>
</evidence>
<sequence length="181" mass="20240">MYDREHLIAALSRVANGDKAGLKTVYDLTSAKLLGICARILKEQDEAEDVLQEVYVSVWSRAGSFDRERSSPITWLATIARNRAIDRLRSRRVRPADGLDQAEQVADASPDAFTRVSDAQEAERLRHCMDGLETTHRKAIRAAFFDGLAYSHLALRDNVPLGTMKSWIRRGLLQLKGCLSG</sequence>
<evidence type="ECO:0000256" key="4">
    <source>
        <dbReference type="ARBA" id="ARBA00023125"/>
    </source>
</evidence>
<evidence type="ECO:0000256" key="5">
    <source>
        <dbReference type="ARBA" id="ARBA00023163"/>
    </source>
</evidence>
<keyword evidence="10" id="KW-1185">Reference proteome</keyword>
<dbReference type="PANTHER" id="PTHR43133:SF62">
    <property type="entry name" value="RNA POLYMERASE SIGMA FACTOR SIGZ"/>
    <property type="match status" value="1"/>
</dbReference>
<dbReference type="GO" id="GO:0016987">
    <property type="term" value="F:sigma factor activity"/>
    <property type="evidence" value="ECO:0007669"/>
    <property type="project" value="UniProtKB-KW"/>
</dbReference>
<comment type="similarity">
    <text evidence="1 6">Belongs to the sigma-70 factor family. ECF subfamily.</text>
</comment>
<evidence type="ECO:0000256" key="1">
    <source>
        <dbReference type="ARBA" id="ARBA00010641"/>
    </source>
</evidence>
<dbReference type="InterPro" id="IPR036388">
    <property type="entry name" value="WH-like_DNA-bd_sf"/>
</dbReference>
<dbReference type="InterPro" id="IPR007627">
    <property type="entry name" value="RNA_pol_sigma70_r2"/>
</dbReference>
<feature type="domain" description="RNA polymerase sigma factor 70 region 4 type 2" evidence="8">
    <location>
        <begin position="123"/>
        <end position="175"/>
    </location>
</feature>
<evidence type="ECO:0000313" key="9">
    <source>
        <dbReference type="EMBL" id="QIK79353.1"/>
    </source>
</evidence>
<accession>A0A6G7YRI7</accession>
<keyword evidence="3 6" id="KW-0731">Sigma factor</keyword>
<reference evidence="9 10" key="1">
    <citation type="submission" date="2020-03" db="EMBL/GenBank/DDBJ databases">
        <title>Sphingomonas sp. nov., isolated from fish.</title>
        <authorList>
            <person name="Hyun D.-W."/>
            <person name="Bae J.-W."/>
        </authorList>
    </citation>
    <scope>NUCLEOTIDE SEQUENCE [LARGE SCALE GENOMIC DNA]</scope>
    <source>
        <strain evidence="9 10">HDW15B</strain>
    </source>
</reference>
<dbReference type="Pfam" id="PF04542">
    <property type="entry name" value="Sigma70_r2"/>
    <property type="match status" value="1"/>
</dbReference>
<gene>
    <name evidence="9" type="ORF">G7077_11015</name>
</gene>
<dbReference type="RefSeq" id="WP_166411741.1">
    <property type="nucleotide sequence ID" value="NZ_CP049869.1"/>
</dbReference>
<protein>
    <recommendedName>
        <fullName evidence="6">RNA polymerase sigma factor</fullName>
    </recommendedName>
</protein>
<evidence type="ECO:0000259" key="7">
    <source>
        <dbReference type="Pfam" id="PF04542"/>
    </source>
</evidence>
<organism evidence="9 10">
    <name type="scientific">Sphingomonas piscis</name>
    <dbReference type="NCBI Taxonomy" id="2714943"/>
    <lineage>
        <taxon>Bacteria</taxon>
        <taxon>Pseudomonadati</taxon>
        <taxon>Pseudomonadota</taxon>
        <taxon>Alphaproteobacteria</taxon>
        <taxon>Sphingomonadales</taxon>
        <taxon>Sphingomonadaceae</taxon>
        <taxon>Sphingomonas</taxon>
    </lineage>
</organism>
<dbReference type="InterPro" id="IPR000838">
    <property type="entry name" value="RNA_pol_sigma70_ECF_CS"/>
</dbReference>
<dbReference type="PANTHER" id="PTHR43133">
    <property type="entry name" value="RNA POLYMERASE ECF-TYPE SIGMA FACTO"/>
    <property type="match status" value="1"/>
</dbReference>
<dbReference type="InterPro" id="IPR013324">
    <property type="entry name" value="RNA_pol_sigma_r3/r4-like"/>
</dbReference>
<dbReference type="GO" id="GO:0003677">
    <property type="term" value="F:DNA binding"/>
    <property type="evidence" value="ECO:0007669"/>
    <property type="project" value="UniProtKB-KW"/>
</dbReference>
<dbReference type="KEGG" id="spii:G7077_11015"/>